<reference evidence="1" key="1">
    <citation type="submission" date="2012-01" db="EMBL/GenBank/DDBJ databases">
        <title>The Genome Sequence of Treponema denticola OTK.</title>
        <authorList>
            <consortium name="The Broad Institute Genome Sequencing Platform"/>
            <person name="Earl A."/>
            <person name="Ward D."/>
            <person name="Feldgarden M."/>
            <person name="Gevers D."/>
            <person name="Blanton J.M."/>
            <person name="Fenno C.J."/>
            <person name="Baranova O.V."/>
            <person name="Mathney J."/>
            <person name="Dewhirst F.E."/>
            <person name="Izard J."/>
            <person name="Young S.K."/>
            <person name="Zeng Q."/>
            <person name="Gargeya S."/>
            <person name="Fitzgerald M."/>
            <person name="Haas B."/>
            <person name="Abouelleil A."/>
            <person name="Alvarado L."/>
            <person name="Arachchi H.M."/>
            <person name="Berlin A."/>
            <person name="Chapman S.B."/>
            <person name="Gearin G."/>
            <person name="Goldberg J."/>
            <person name="Griggs A."/>
            <person name="Gujja S."/>
            <person name="Hansen M."/>
            <person name="Heiman D."/>
            <person name="Howarth C."/>
            <person name="Larimer J."/>
            <person name="Lui A."/>
            <person name="MacDonald P.J.P."/>
            <person name="McCowen C."/>
            <person name="Montmayeur A."/>
            <person name="Murphy C."/>
            <person name="Neiman D."/>
            <person name="Pearson M."/>
            <person name="Priest M."/>
            <person name="Roberts A."/>
            <person name="Saif S."/>
            <person name="Shea T."/>
            <person name="Sisk P."/>
            <person name="Stolte C."/>
            <person name="Sykes S."/>
            <person name="Wortman J."/>
            <person name="Nusbaum C."/>
            <person name="Birren B."/>
        </authorList>
    </citation>
    <scope>NUCLEOTIDE SEQUENCE [LARGE SCALE GENOMIC DNA]</scope>
    <source>
        <strain evidence="1">OTK</strain>
    </source>
</reference>
<dbReference type="EMBL" id="AGDY01000008">
    <property type="protein sequence ID" value="EMB20900.1"/>
    <property type="molecule type" value="Genomic_DNA"/>
</dbReference>
<dbReference type="RefSeq" id="WP_002692382.1">
    <property type="nucleotide sequence ID" value="NZ_CM001797.1"/>
</dbReference>
<evidence type="ECO:0000313" key="1">
    <source>
        <dbReference type="EMBL" id="EMB20900.1"/>
    </source>
</evidence>
<organism evidence="1">
    <name type="scientific">Treponema denticola OTK</name>
    <dbReference type="NCBI Taxonomy" id="999434"/>
    <lineage>
        <taxon>Bacteria</taxon>
        <taxon>Pseudomonadati</taxon>
        <taxon>Spirochaetota</taxon>
        <taxon>Spirochaetia</taxon>
        <taxon>Spirochaetales</taxon>
        <taxon>Treponemataceae</taxon>
        <taxon>Treponema</taxon>
    </lineage>
</organism>
<dbReference type="HOGENOM" id="CLU_1081582_0_0_12"/>
<protein>
    <submittedName>
        <fullName evidence="1">Uncharacterized protein</fullName>
    </submittedName>
</protein>
<dbReference type="PATRIC" id="fig|999434.4.peg.1586"/>
<sequence length="298" mass="34709">MKYIESEEIIKLDFQKESESPDIIFHSLQTMFNSIITLQNELLSKVDPLLDIQFILSDLKYSSIISKYIKKILIPDEEDNITTIPTVEGNIMQYLNASQDSVINTVSNFDGLLIKNDTLNEIVENISKISVETGVSKNVNFRMPNKIIIAKSLEQLEDSTNILDLKDKYHFIRKNEEKTIRKVYLNIDYDQLKNEMTEKIIETPIHIKLKIKIADFLGHSRWKFKLENGKTIDAKILDEVWLNKFHEKKEILGPGDSIEIKGTVKDYYDETGNMIYSDYIINNVIRIHEANDQREINF</sequence>
<name>A0A0F6MNZ7_TREDN</name>
<gene>
    <name evidence="1" type="ORF">HMPREF9723_01531</name>
</gene>
<proteinExistence type="predicted"/>
<dbReference type="AlphaFoldDB" id="A0A0F6MNZ7"/>
<dbReference type="Proteomes" id="UP000011701">
    <property type="component" value="Chromosome"/>
</dbReference>
<accession>A0A0F6MNZ7</accession>
<comment type="caution">
    <text evidence="1">The sequence shown here is derived from an EMBL/GenBank/DDBJ whole genome shotgun (WGS) entry which is preliminary data.</text>
</comment>